<keyword evidence="2" id="KW-1185">Reference proteome</keyword>
<proteinExistence type="predicted"/>
<dbReference type="EMBL" id="BAAARK010000078">
    <property type="protein sequence ID" value="GAA2694930.1"/>
    <property type="molecule type" value="Genomic_DNA"/>
</dbReference>
<evidence type="ECO:0000313" key="2">
    <source>
        <dbReference type="Proteomes" id="UP001500994"/>
    </source>
</evidence>
<protein>
    <submittedName>
        <fullName evidence="1">Uncharacterized protein</fullName>
    </submittedName>
</protein>
<evidence type="ECO:0000313" key="1">
    <source>
        <dbReference type="EMBL" id="GAA2694930.1"/>
    </source>
</evidence>
<sequence>MLCTTVGETAVELLNARAGLGLTGVSALMSALLAVVGPVTDARFGPVIDGQCAATRARFGLPEYAPVALLVAGS</sequence>
<comment type="caution">
    <text evidence="1">The sequence shown here is derived from an EMBL/GenBank/DDBJ whole genome shotgun (WGS) entry which is preliminary data.</text>
</comment>
<gene>
    <name evidence="1" type="ORF">GCM10009864_82260</name>
</gene>
<accession>A0ABN3T810</accession>
<reference evidence="1 2" key="1">
    <citation type="journal article" date="2019" name="Int. J. Syst. Evol. Microbiol.">
        <title>The Global Catalogue of Microorganisms (GCM) 10K type strain sequencing project: providing services to taxonomists for standard genome sequencing and annotation.</title>
        <authorList>
            <consortium name="The Broad Institute Genomics Platform"/>
            <consortium name="The Broad Institute Genome Sequencing Center for Infectious Disease"/>
            <person name="Wu L."/>
            <person name="Ma J."/>
        </authorList>
    </citation>
    <scope>NUCLEOTIDE SEQUENCE [LARGE SCALE GENOMIC DNA]</scope>
    <source>
        <strain evidence="1 2">JCM 16374</strain>
    </source>
</reference>
<name>A0ABN3T810_9ACTN</name>
<dbReference type="Proteomes" id="UP001500994">
    <property type="component" value="Unassembled WGS sequence"/>
</dbReference>
<organism evidence="1 2">
    <name type="scientific">Streptomyces lunalinharesii</name>
    <dbReference type="NCBI Taxonomy" id="333384"/>
    <lineage>
        <taxon>Bacteria</taxon>
        <taxon>Bacillati</taxon>
        <taxon>Actinomycetota</taxon>
        <taxon>Actinomycetes</taxon>
        <taxon>Kitasatosporales</taxon>
        <taxon>Streptomycetaceae</taxon>
        <taxon>Streptomyces</taxon>
    </lineage>
</organism>